<organism evidence="10 11">
    <name type="scientific">Campylobacter avium LMG 24591</name>
    <dbReference type="NCBI Taxonomy" id="522484"/>
    <lineage>
        <taxon>Bacteria</taxon>
        <taxon>Pseudomonadati</taxon>
        <taxon>Campylobacterota</taxon>
        <taxon>Epsilonproteobacteria</taxon>
        <taxon>Campylobacterales</taxon>
        <taxon>Campylobacteraceae</taxon>
        <taxon>Campylobacter</taxon>
    </lineage>
</organism>
<dbReference type="InterPro" id="IPR036628">
    <property type="entry name" value="Clp_N_dom_sf"/>
</dbReference>
<dbReference type="Pfam" id="PF00004">
    <property type="entry name" value="AAA"/>
    <property type="match status" value="1"/>
</dbReference>
<evidence type="ECO:0000256" key="7">
    <source>
        <dbReference type="RuleBase" id="RU004432"/>
    </source>
</evidence>
<dbReference type="GO" id="GO:0016887">
    <property type="term" value="F:ATP hydrolysis activity"/>
    <property type="evidence" value="ECO:0007669"/>
    <property type="project" value="InterPro"/>
</dbReference>
<dbReference type="InterPro" id="IPR017729">
    <property type="entry name" value="ATPase_T6SS_ClpV1"/>
</dbReference>
<dbReference type="Gene3D" id="1.10.1780.10">
    <property type="entry name" value="Clp, N-terminal domain"/>
    <property type="match status" value="1"/>
</dbReference>
<keyword evidence="2 6" id="KW-0677">Repeat</keyword>
<evidence type="ECO:0000256" key="4">
    <source>
        <dbReference type="ARBA" id="ARBA00022840"/>
    </source>
</evidence>
<dbReference type="Gene3D" id="1.10.8.60">
    <property type="match status" value="1"/>
</dbReference>
<dbReference type="Gene3D" id="3.40.50.300">
    <property type="entry name" value="P-loop containing nucleotide triphosphate hydrolases"/>
    <property type="match status" value="3"/>
</dbReference>
<dbReference type="InterPro" id="IPR004176">
    <property type="entry name" value="Clp_R_N"/>
</dbReference>
<dbReference type="PROSITE" id="PS00870">
    <property type="entry name" value="CLPAB_1"/>
    <property type="match status" value="1"/>
</dbReference>
<dbReference type="PANTHER" id="PTHR11638:SF184">
    <property type="entry name" value="ATPASE WITH CHAPERONE ACTIVITY"/>
    <property type="match status" value="1"/>
</dbReference>
<proteinExistence type="inferred from homology"/>
<dbReference type="Pfam" id="PF07724">
    <property type="entry name" value="AAA_2"/>
    <property type="match status" value="1"/>
</dbReference>
<dbReference type="NCBIfam" id="TIGR03345">
    <property type="entry name" value="VI_ClpV1"/>
    <property type="match status" value="1"/>
</dbReference>
<evidence type="ECO:0000313" key="11">
    <source>
        <dbReference type="Proteomes" id="UP000201169"/>
    </source>
</evidence>
<dbReference type="SMART" id="SM01086">
    <property type="entry name" value="ClpB_D2-small"/>
    <property type="match status" value="1"/>
</dbReference>
<keyword evidence="4 7" id="KW-0067">ATP-binding</keyword>
<feature type="coiled-coil region" evidence="8">
    <location>
        <begin position="117"/>
        <end position="144"/>
    </location>
</feature>
<evidence type="ECO:0000256" key="8">
    <source>
        <dbReference type="SAM" id="Coils"/>
    </source>
</evidence>
<evidence type="ECO:0000313" key="10">
    <source>
        <dbReference type="EMBL" id="ASQ30487.1"/>
    </source>
</evidence>
<dbReference type="SUPFAM" id="SSF52540">
    <property type="entry name" value="P-loop containing nucleoside triphosphate hydrolases"/>
    <property type="match status" value="2"/>
</dbReference>
<dbReference type="CDD" id="cd19499">
    <property type="entry name" value="RecA-like_ClpB_Hsp104-like"/>
    <property type="match status" value="1"/>
</dbReference>
<sequence length="879" mass="99283">MAKIKRIHLFSKLNKTSYQSLESATILCKTRGNPYVEIVHFINQIIMSENTDFHQIISHFELDFSVLSKDLIKYLDSLPRGASSIQNFSNDIELLIQEAWIFSSIVFAVDKIRTGHILLALKQNKNLSSRLENMSEEFIKINADLLQENFLNITKDSIEANQDEKSSKLSTGQADKLLNDKGLSDALSLYTLDLTQRAKEGKIDEIVGRDEEIRKMIDILMRRRQNNPILTGEAGVGKTALVEGLAVKLAKDEVPSFLKGFKLLSLDMTLLQAGASMKGEFEERFKNLIQSIQNSDSKIILFIDEAHSLIGAGGSAGQNDAANILKPALARGELRCIAATTWQEYTKYFEKDPALSRRFQNIAVDEPDDEKCIQMMRKMTSSLQDFHKVSISNEAIIASVKLTRRYLPTRKLPDKAMSILDTACARVALSQSSLPSNIENLIKEIEAKSLELELLQREEKEGFKHSEAIEKIKEDIKNLESKKAKLEDKFVKENELVAKYKSLREKILADEKEDLSSKEELKEILKDLYSLQEDDPMVLPFVDEQAIALVISEYTGIPLGRMLNTELKNILNLKEELCKNVIGQDHSLELIAKRIITSRAKLSDESKPQAIFMLAGPSGVGKTQTALSIAELVYGSENNIITINMSEFQEAHTVSSLKGAPPGYVGYSEGGILTEAVRKKPYSVILLDEIEKAHKDVHELFFQVFDKGRMEDGAGKLVDFRNTIIILTTNVGDEEIFNLCEDENNYPSAEILERAIREPMQKVFPPALLGRLVVVPYYPLSKKNLYKIIDLKLKKIQDRIRQNYKAELSYNDSLKDELISRCDNSAFGARMIDSIINNELLPDLSMNFLNSVMQNKKISKLSISASDSKFEYVFEYKED</sequence>
<dbReference type="InterPro" id="IPR027417">
    <property type="entry name" value="P-loop_NTPase"/>
</dbReference>
<evidence type="ECO:0000256" key="3">
    <source>
        <dbReference type="ARBA" id="ARBA00022741"/>
    </source>
</evidence>
<dbReference type="GO" id="GO:0005737">
    <property type="term" value="C:cytoplasm"/>
    <property type="evidence" value="ECO:0007669"/>
    <property type="project" value="TreeGrafter"/>
</dbReference>
<dbReference type="RefSeq" id="WP_094325244.1">
    <property type="nucleotide sequence ID" value="NZ_CP022347.1"/>
</dbReference>
<feature type="domain" description="Clp R" evidence="9">
    <location>
        <begin position="10"/>
        <end position="156"/>
    </location>
</feature>
<dbReference type="SMART" id="SM00382">
    <property type="entry name" value="AAA"/>
    <property type="match status" value="2"/>
</dbReference>
<gene>
    <name evidence="10" type="ORF">CAV_0823</name>
</gene>
<feature type="coiled-coil region" evidence="8">
    <location>
        <begin position="438"/>
        <end position="528"/>
    </location>
</feature>
<protein>
    <recommendedName>
        <fullName evidence="1">Chaperone protein ClpB</fullName>
    </recommendedName>
</protein>
<keyword evidence="3 7" id="KW-0547">Nucleotide-binding</keyword>
<dbReference type="InterPro" id="IPR041546">
    <property type="entry name" value="ClpA/ClpB_AAA_lid"/>
</dbReference>
<comment type="similarity">
    <text evidence="7">Belongs to the ClpA/ClpB family.</text>
</comment>
<evidence type="ECO:0000256" key="5">
    <source>
        <dbReference type="ARBA" id="ARBA00023186"/>
    </source>
</evidence>
<keyword evidence="8" id="KW-0175">Coiled coil</keyword>
<dbReference type="Pfam" id="PF10431">
    <property type="entry name" value="ClpB_D2-small"/>
    <property type="match status" value="1"/>
</dbReference>
<dbReference type="EMBL" id="CP022347">
    <property type="protein sequence ID" value="ASQ30487.1"/>
    <property type="molecule type" value="Genomic_DNA"/>
</dbReference>
<dbReference type="InterPro" id="IPR018368">
    <property type="entry name" value="ClpA/B_CS1"/>
</dbReference>
<dbReference type="Pfam" id="PF17871">
    <property type="entry name" value="AAA_lid_9"/>
    <property type="match status" value="1"/>
</dbReference>
<evidence type="ECO:0000256" key="6">
    <source>
        <dbReference type="PROSITE-ProRule" id="PRU01251"/>
    </source>
</evidence>
<dbReference type="InterPro" id="IPR019489">
    <property type="entry name" value="Clp_ATPase_C"/>
</dbReference>
<dbReference type="OrthoDB" id="9803641at2"/>
<accession>A0A222MWP2</accession>
<dbReference type="GO" id="GO:0034605">
    <property type="term" value="P:cellular response to heat"/>
    <property type="evidence" value="ECO:0007669"/>
    <property type="project" value="TreeGrafter"/>
</dbReference>
<name>A0A222MWP2_9BACT</name>
<dbReference type="InterPro" id="IPR003959">
    <property type="entry name" value="ATPase_AAA_core"/>
</dbReference>
<dbReference type="PANTHER" id="PTHR11638">
    <property type="entry name" value="ATP-DEPENDENT CLP PROTEASE"/>
    <property type="match status" value="1"/>
</dbReference>
<dbReference type="Proteomes" id="UP000201169">
    <property type="component" value="Chromosome"/>
</dbReference>
<dbReference type="CDD" id="cd00009">
    <property type="entry name" value="AAA"/>
    <property type="match status" value="1"/>
</dbReference>
<dbReference type="PRINTS" id="PR00300">
    <property type="entry name" value="CLPPROTEASEA"/>
</dbReference>
<dbReference type="InterPro" id="IPR003593">
    <property type="entry name" value="AAA+_ATPase"/>
</dbReference>
<evidence type="ECO:0000259" key="9">
    <source>
        <dbReference type="PROSITE" id="PS51903"/>
    </source>
</evidence>
<dbReference type="InterPro" id="IPR028299">
    <property type="entry name" value="ClpA/B_CS2"/>
</dbReference>
<evidence type="ECO:0000256" key="2">
    <source>
        <dbReference type="ARBA" id="ARBA00022737"/>
    </source>
</evidence>
<dbReference type="AlphaFoldDB" id="A0A222MWP2"/>
<dbReference type="InterPro" id="IPR001270">
    <property type="entry name" value="ClpA/B"/>
</dbReference>
<dbReference type="GO" id="GO:0005524">
    <property type="term" value="F:ATP binding"/>
    <property type="evidence" value="ECO:0007669"/>
    <property type="project" value="UniProtKB-KW"/>
</dbReference>
<keyword evidence="11" id="KW-1185">Reference proteome</keyword>
<dbReference type="InterPro" id="IPR050130">
    <property type="entry name" value="ClpA_ClpB"/>
</dbReference>
<keyword evidence="5 7" id="KW-0143">Chaperone</keyword>
<dbReference type="PROSITE" id="PS51903">
    <property type="entry name" value="CLP_R"/>
    <property type="match status" value="1"/>
</dbReference>
<dbReference type="PROSITE" id="PS00871">
    <property type="entry name" value="CLPAB_2"/>
    <property type="match status" value="1"/>
</dbReference>
<dbReference type="SUPFAM" id="SSF81923">
    <property type="entry name" value="Double Clp-N motif"/>
    <property type="match status" value="1"/>
</dbReference>
<dbReference type="KEGG" id="cavi:CAV_0823"/>
<dbReference type="Pfam" id="PF02861">
    <property type="entry name" value="Clp_N"/>
    <property type="match status" value="1"/>
</dbReference>
<reference evidence="10 11" key="1">
    <citation type="submission" date="2017-07" db="EMBL/GenBank/DDBJ databases">
        <title>Analysis of two Campylobacter avium genomes and identification of a novel hippuricase gene.</title>
        <authorList>
            <person name="Miller W.G."/>
            <person name="Chapman M.H."/>
            <person name="Yee E."/>
            <person name="Revez J."/>
            <person name="Bono J.L."/>
            <person name="Rossi M."/>
        </authorList>
    </citation>
    <scope>NUCLEOTIDE SEQUENCE [LARGE SCALE GENOMIC DNA]</scope>
    <source>
        <strain evidence="10 11">LMG 24591</strain>
    </source>
</reference>
<evidence type="ECO:0000256" key="1">
    <source>
        <dbReference type="ARBA" id="ARBA00017574"/>
    </source>
</evidence>